<dbReference type="InterPro" id="IPR051310">
    <property type="entry name" value="MCP_chemotaxis"/>
</dbReference>
<organism evidence="8">
    <name type="scientific">hydrothermal vent metagenome</name>
    <dbReference type="NCBI Taxonomy" id="652676"/>
    <lineage>
        <taxon>unclassified sequences</taxon>
        <taxon>metagenomes</taxon>
        <taxon>ecological metagenomes</taxon>
    </lineage>
</organism>
<dbReference type="PANTHER" id="PTHR43531:SF14">
    <property type="entry name" value="METHYL-ACCEPTING CHEMOTAXIS PROTEIN I-RELATED"/>
    <property type="match status" value="1"/>
</dbReference>
<protein>
    <submittedName>
        <fullName evidence="8">Methyl-accepting chemotaxis protein I (Serine chemoreceptor protein)</fullName>
    </submittedName>
</protein>
<feature type="domain" description="HAMP" evidence="7">
    <location>
        <begin position="661"/>
        <end position="705"/>
    </location>
</feature>
<dbReference type="Pfam" id="PF00015">
    <property type="entry name" value="MCPsignal"/>
    <property type="match status" value="1"/>
</dbReference>
<proteinExistence type="inferred from homology"/>
<dbReference type="InterPro" id="IPR000014">
    <property type="entry name" value="PAS"/>
</dbReference>
<feature type="transmembrane region" description="Helical" evidence="4">
    <location>
        <begin position="149"/>
        <end position="169"/>
    </location>
</feature>
<keyword evidence="8" id="KW-0675">Receptor</keyword>
<dbReference type="NCBIfam" id="TIGR00229">
    <property type="entry name" value="sensory_box"/>
    <property type="match status" value="1"/>
</dbReference>
<accession>A0A3B0WGS5</accession>
<dbReference type="InterPro" id="IPR003660">
    <property type="entry name" value="HAMP_dom"/>
</dbReference>
<dbReference type="GO" id="GO:0005886">
    <property type="term" value="C:plasma membrane"/>
    <property type="evidence" value="ECO:0007669"/>
    <property type="project" value="TreeGrafter"/>
</dbReference>
<feature type="domain" description="Methyl-accepting transducer" evidence="5">
    <location>
        <begin position="710"/>
        <end position="939"/>
    </location>
</feature>
<dbReference type="PANTHER" id="PTHR43531">
    <property type="entry name" value="PROTEIN ICFG"/>
    <property type="match status" value="1"/>
</dbReference>
<evidence type="ECO:0000256" key="1">
    <source>
        <dbReference type="ARBA" id="ARBA00022481"/>
    </source>
</evidence>
<keyword evidence="1" id="KW-0488">Methylation</keyword>
<evidence type="ECO:0000259" key="7">
    <source>
        <dbReference type="PROSITE" id="PS50885"/>
    </source>
</evidence>
<dbReference type="InterPro" id="IPR004089">
    <property type="entry name" value="MCPsignal_dom"/>
</dbReference>
<dbReference type="GO" id="GO:0006935">
    <property type="term" value="P:chemotaxis"/>
    <property type="evidence" value="ECO:0007669"/>
    <property type="project" value="InterPro"/>
</dbReference>
<dbReference type="PROSITE" id="PS50112">
    <property type="entry name" value="PAS"/>
    <property type="match status" value="1"/>
</dbReference>
<dbReference type="Pfam" id="PF00672">
    <property type="entry name" value="HAMP"/>
    <property type="match status" value="1"/>
</dbReference>
<dbReference type="InterPro" id="IPR004090">
    <property type="entry name" value="Chemotax_Me-accpt_rcpt"/>
</dbReference>
<dbReference type="CDD" id="cd00130">
    <property type="entry name" value="PAS"/>
    <property type="match status" value="1"/>
</dbReference>
<sequence>MKNLRPSAKVDAQGIITEVNQDYLDLLGYALDEMLNQPIKNFRTNDFPIQIQEDLKAVLMQGLPYHGYVIEKNKSGVDVYLSMTLFPQGSAGNYQGYTSVNRLLTAEEIQTAKMRFQLLSTGKVNVVEGTFASAFFMSTIGRFFKLKSLPMMISAAVITSSLILLIAFIHGQTQKQDVLKSSIEGYAKTVEAELEGFIDKNKLIGETNLVGLTKSDFVRNAVEELDIDTLVDEFNGVNEHYKSNSVLQNIAMQIFDAEGNSMYRSWVSEEEQDIIPVTRVYINEILERNKSDSFFVLEKEGLTLKSAIPLHFEGEIVGVAEMSQDFRSVKKELESLSGASFTIAIADKYLKQIPGRVRDDSPLVGRDELYHIDQNTLSKEKIDLSKHINILKNVSIDFVIKEEVIYQDGYMHISRPILDVRGEAIGTMIVSIAAPEFEVYLDENLAVVEGTFYGVAVSTIVTTFSLLLLLWLLLIRPIKRMEEQITEAVDSSDLFKRADVIGHNEMADLGRAYNKQVSLFQQVMNDSSNALSHLVQGDLATRITTDYKADFLVIKDQLNATMDGLQNTFKRINLVLTDLRDGEFGNDHMNDLKGEYYEIVESAKNTMHELSSVFKDIDRVMVQASKGDFTQRIEVSASGDIQSLITIINTSMDNLEKGFDDIVEASQRIAEGNFTHLISNEYEYKIDEAKQAINKAVTDLRQVISTVKSVALNVRDSAQSVSSGTEQLNDRTREQASSLEQTASAMEQTSAQVESNLESTKTSSTIAKGQSEILVEANETMLETQDAMQGIKEASEQISSITSLIDSIAFQTNLLALNAAVEAARAGEHGRGFAVVASEVRNLAGKSADAAKEINVLVAKTAEAIDSGVNKVDTVNAYLEKITSETERMKQIVSEISIASNEQAEGVKQVNHAITSIDSVTQQNTSLVADTYTTTEQMIKAADELIENVSKFKV</sequence>
<dbReference type="GO" id="GO:0007165">
    <property type="term" value="P:signal transduction"/>
    <property type="evidence" value="ECO:0007669"/>
    <property type="project" value="InterPro"/>
</dbReference>
<evidence type="ECO:0000259" key="5">
    <source>
        <dbReference type="PROSITE" id="PS50111"/>
    </source>
</evidence>
<dbReference type="SUPFAM" id="SSF58104">
    <property type="entry name" value="Methyl-accepting chemotaxis protein (MCP) signaling domain"/>
    <property type="match status" value="1"/>
</dbReference>
<dbReference type="EMBL" id="UOFC01000219">
    <property type="protein sequence ID" value="VAW48619.1"/>
    <property type="molecule type" value="Genomic_DNA"/>
</dbReference>
<dbReference type="SMART" id="SM00304">
    <property type="entry name" value="HAMP"/>
    <property type="match status" value="2"/>
</dbReference>
<reference evidence="8" key="1">
    <citation type="submission" date="2018-06" db="EMBL/GenBank/DDBJ databases">
        <authorList>
            <person name="Zhirakovskaya E."/>
        </authorList>
    </citation>
    <scope>NUCLEOTIDE SEQUENCE</scope>
</reference>
<dbReference type="PRINTS" id="PR00260">
    <property type="entry name" value="CHEMTRNSDUCR"/>
</dbReference>
<dbReference type="Gene3D" id="3.30.450.20">
    <property type="entry name" value="PAS domain"/>
    <property type="match status" value="1"/>
</dbReference>
<keyword evidence="4" id="KW-1133">Transmembrane helix</keyword>
<dbReference type="GO" id="GO:0004888">
    <property type="term" value="F:transmembrane signaling receptor activity"/>
    <property type="evidence" value="ECO:0007669"/>
    <property type="project" value="InterPro"/>
</dbReference>
<feature type="domain" description="PAS" evidence="6">
    <location>
        <begin position="10"/>
        <end position="62"/>
    </location>
</feature>
<feature type="compositionally biased region" description="Polar residues" evidence="3">
    <location>
        <begin position="735"/>
        <end position="764"/>
    </location>
</feature>
<dbReference type="InterPro" id="IPR035965">
    <property type="entry name" value="PAS-like_dom_sf"/>
</dbReference>
<evidence type="ECO:0000256" key="4">
    <source>
        <dbReference type="SAM" id="Phobius"/>
    </source>
</evidence>
<dbReference type="FunFam" id="1.10.287.950:FF:000001">
    <property type="entry name" value="Methyl-accepting chemotaxis sensory transducer"/>
    <property type="match status" value="1"/>
</dbReference>
<dbReference type="AlphaFoldDB" id="A0A3B0WGS5"/>
<dbReference type="PROSITE" id="PS50885">
    <property type="entry name" value="HAMP"/>
    <property type="match status" value="2"/>
</dbReference>
<dbReference type="SMART" id="SM00283">
    <property type="entry name" value="MA"/>
    <property type="match status" value="1"/>
</dbReference>
<keyword evidence="4" id="KW-0472">Membrane</keyword>
<dbReference type="CDD" id="cd11386">
    <property type="entry name" value="MCP_signal"/>
    <property type="match status" value="1"/>
</dbReference>
<evidence type="ECO:0000256" key="3">
    <source>
        <dbReference type="SAM" id="MobiDB-lite"/>
    </source>
</evidence>
<feature type="region of interest" description="Disordered" evidence="3">
    <location>
        <begin position="721"/>
        <end position="764"/>
    </location>
</feature>
<evidence type="ECO:0000313" key="8">
    <source>
        <dbReference type="EMBL" id="VAW48619.1"/>
    </source>
</evidence>
<dbReference type="SUPFAM" id="SSF55785">
    <property type="entry name" value="PYP-like sensor domain (PAS domain)"/>
    <property type="match status" value="1"/>
</dbReference>
<feature type="domain" description="HAMP" evidence="7">
    <location>
        <begin position="608"/>
        <end position="660"/>
    </location>
</feature>
<evidence type="ECO:0000259" key="6">
    <source>
        <dbReference type="PROSITE" id="PS50112"/>
    </source>
</evidence>
<comment type="similarity">
    <text evidence="2">Belongs to the methyl-accepting chemotaxis (MCP) protein family.</text>
</comment>
<name>A0A3B0WGS5_9ZZZZ</name>
<dbReference type="PROSITE" id="PS50111">
    <property type="entry name" value="CHEMOTAXIS_TRANSDUC_2"/>
    <property type="match status" value="1"/>
</dbReference>
<feature type="transmembrane region" description="Helical" evidence="4">
    <location>
        <begin position="452"/>
        <end position="474"/>
    </location>
</feature>
<gene>
    <name evidence="8" type="ORF">MNBD_GAMMA03-98</name>
</gene>
<evidence type="ECO:0000256" key="2">
    <source>
        <dbReference type="ARBA" id="ARBA00029447"/>
    </source>
</evidence>
<dbReference type="Gene3D" id="1.20.120.1530">
    <property type="match status" value="1"/>
</dbReference>
<keyword evidence="4" id="KW-0812">Transmembrane</keyword>
<dbReference type="Gene3D" id="1.10.287.950">
    <property type="entry name" value="Methyl-accepting chemotaxis protein"/>
    <property type="match status" value="1"/>
</dbReference>